<dbReference type="Proteomes" id="UP001597314">
    <property type="component" value="Unassembled WGS sequence"/>
</dbReference>
<keyword evidence="2" id="KW-1185">Reference proteome</keyword>
<gene>
    <name evidence="1" type="ORF">ACFSOX_22740</name>
</gene>
<dbReference type="RefSeq" id="WP_378480124.1">
    <property type="nucleotide sequence ID" value="NZ_JBHUIW010000043.1"/>
</dbReference>
<comment type="caution">
    <text evidence="1">The sequence shown here is derived from an EMBL/GenBank/DDBJ whole genome shotgun (WGS) entry which is preliminary data.</text>
</comment>
<protein>
    <submittedName>
        <fullName evidence="1">Uncharacterized protein</fullName>
    </submittedName>
</protein>
<proteinExistence type="predicted"/>
<reference evidence="2" key="1">
    <citation type="journal article" date="2019" name="Int. J. Syst. Evol. Microbiol.">
        <title>The Global Catalogue of Microorganisms (GCM) 10K type strain sequencing project: providing services to taxonomists for standard genome sequencing and annotation.</title>
        <authorList>
            <consortium name="The Broad Institute Genomics Platform"/>
            <consortium name="The Broad Institute Genome Sequencing Center for Infectious Disease"/>
            <person name="Wu L."/>
            <person name="Ma J."/>
        </authorList>
    </citation>
    <scope>NUCLEOTIDE SEQUENCE [LARGE SCALE GENOMIC DNA]</scope>
    <source>
        <strain evidence="2">CGMCC 1.6774</strain>
    </source>
</reference>
<sequence length="167" mass="18396">MLEMPRQDFRLAIPEREPDLPADRTGADVARVRQIVRARVRDTPGRAVTPDVVLSTVSFTMSLTGTVRWTTWTCSRRARWHHLIDAQRHGNGDGAILPDAAVAHPDNRQGGLDALPPLDATDIRGDRRIADGEFMNVTRGARRWPSVPPMIGALGRNATPPCVGPLR</sequence>
<accession>A0ABW5APT2</accession>
<evidence type="ECO:0000313" key="2">
    <source>
        <dbReference type="Proteomes" id="UP001597314"/>
    </source>
</evidence>
<dbReference type="EMBL" id="JBHUIW010000043">
    <property type="protein sequence ID" value="MFD2184983.1"/>
    <property type="molecule type" value="Genomic_DNA"/>
</dbReference>
<evidence type="ECO:0000313" key="1">
    <source>
        <dbReference type="EMBL" id="MFD2184983.1"/>
    </source>
</evidence>
<name>A0ABW5APT2_9BRAD</name>
<organism evidence="1 2">
    <name type="scientific">Rhodoplanes azumiensis</name>
    <dbReference type="NCBI Taxonomy" id="1897628"/>
    <lineage>
        <taxon>Bacteria</taxon>
        <taxon>Pseudomonadati</taxon>
        <taxon>Pseudomonadota</taxon>
        <taxon>Alphaproteobacteria</taxon>
        <taxon>Hyphomicrobiales</taxon>
        <taxon>Nitrobacteraceae</taxon>
        <taxon>Rhodoplanes</taxon>
    </lineage>
</organism>